<dbReference type="SMART" id="SM00367">
    <property type="entry name" value="LRR_CC"/>
    <property type="match status" value="4"/>
</dbReference>
<sequence>MDRLDRKVQQLGSTWDGLPADLLANVLEHLPRNDPGIAAIRQTCRSWHAALGLSERYLKPRALHGSLARSFPFVRSLDLRHCKDPPPGMLSTLSRLKGLSALSMQLNDGDIAAGLLDELQQLQGLTELDLSGSKLLCSGGDPQKWGLHRLQVLKMDSCPMMTDVDLYHAVAGLPELRCLSVQGDPAWTHHHRYQEQVPVYVMSAFAQCSKLERLDLLHQRSVTLEGLQTLSSLTSLQELALGPCPAACNDGAALLVQHSVLTKLTLHQDPSLSRPSLASRPFSAEVFLHIAKLPALQSLEVSGWDDPSMSADWSQLRQLSTLTSLTLSSCQHPRRSDALGRLLSCIPMQNLASLKVNGTGLMAADTAVLARAQQLTSLDLSCNPCLSEGCMQHLHGLTKLRSLKMDSCKALHPKGSDHFRFLAGMPGLTELSWAAHAGKPDWIEPDASVAGAEIGAMCLLMHAHKLTNLQRLDLSSHSLCAVDVTMSCIACLTSLTHLGLSRTYCSDGLAFNNSLAGLASLSRLRHLDLSNTEVDGSGLEKFCTDLQALESLNLSWTSVEDADMVSIRGLNRLTALYLNHQSARSDISNLGLAELAQMSSLRRIELRTNCSVTALGLWQLSSLTSLRCLDVSGCINVDPYRALHFLRACPSLQELRMGEVAGFCHAEMRACPTVKPADVAAFRAHMPFLHTIALGNQPGSQASTRLVEVILTGIEDATIGTIISWLELREKLPSRESLSSLAVLIAHALSGMHSGLRSALCAGWTHIGARR</sequence>
<dbReference type="Pfam" id="PF00646">
    <property type="entry name" value="F-box"/>
    <property type="match status" value="1"/>
</dbReference>
<gene>
    <name evidence="9" type="primary">g7979</name>
    <name evidence="9" type="ORF">VP750_LOCUS6855</name>
</gene>
<dbReference type="InterPro" id="IPR001810">
    <property type="entry name" value="F-box_dom"/>
</dbReference>
<evidence type="ECO:0000313" key="9">
    <source>
        <dbReference type="EMBL" id="CAL5225196.1"/>
    </source>
</evidence>
<dbReference type="EMBL" id="CAXHTA020000012">
    <property type="protein sequence ID" value="CAL5225196.1"/>
    <property type="molecule type" value="Genomic_DNA"/>
</dbReference>
<dbReference type="InterPro" id="IPR046956">
    <property type="entry name" value="RLP23-like"/>
</dbReference>
<dbReference type="Proteomes" id="UP001497392">
    <property type="component" value="Unassembled WGS sequence"/>
</dbReference>
<dbReference type="SUPFAM" id="SSF52047">
    <property type="entry name" value="RNI-like"/>
    <property type="match status" value="2"/>
</dbReference>
<reference evidence="9 10" key="1">
    <citation type="submission" date="2024-06" db="EMBL/GenBank/DDBJ databases">
        <authorList>
            <person name="Kraege A."/>
            <person name="Thomma B."/>
        </authorList>
    </citation>
    <scope>NUCLEOTIDE SEQUENCE [LARGE SCALE GENOMIC DNA]</scope>
</reference>
<keyword evidence="10" id="KW-1185">Reference proteome</keyword>
<evidence type="ECO:0000256" key="7">
    <source>
        <dbReference type="ARBA" id="ARBA00023180"/>
    </source>
</evidence>
<keyword evidence="7" id="KW-0325">Glycoprotein</keyword>
<dbReference type="InterPro" id="IPR032675">
    <property type="entry name" value="LRR_dom_sf"/>
</dbReference>
<dbReference type="Gene3D" id="1.20.1280.50">
    <property type="match status" value="1"/>
</dbReference>
<dbReference type="PANTHER" id="PTHR48063:SF112">
    <property type="entry name" value="RECEPTOR LIKE PROTEIN 30-LIKE"/>
    <property type="match status" value="1"/>
</dbReference>
<keyword evidence="4" id="KW-0732">Signal</keyword>
<keyword evidence="5" id="KW-1133">Transmembrane helix</keyword>
<feature type="domain" description="F-box" evidence="8">
    <location>
        <begin position="15"/>
        <end position="53"/>
    </location>
</feature>
<proteinExistence type="predicted"/>
<dbReference type="Gene3D" id="3.80.10.10">
    <property type="entry name" value="Ribonuclease Inhibitor"/>
    <property type="match status" value="4"/>
</dbReference>
<dbReference type="InterPro" id="IPR001611">
    <property type="entry name" value="Leu-rich_rpt"/>
</dbReference>
<evidence type="ECO:0000256" key="4">
    <source>
        <dbReference type="ARBA" id="ARBA00022729"/>
    </source>
</evidence>
<evidence type="ECO:0000313" key="10">
    <source>
        <dbReference type="Proteomes" id="UP001497392"/>
    </source>
</evidence>
<evidence type="ECO:0000256" key="2">
    <source>
        <dbReference type="ARBA" id="ARBA00004479"/>
    </source>
</evidence>
<evidence type="ECO:0000256" key="1">
    <source>
        <dbReference type="ARBA" id="ARBA00004430"/>
    </source>
</evidence>
<dbReference type="PANTHER" id="PTHR48063">
    <property type="entry name" value="LRR RECEPTOR-LIKE KINASE"/>
    <property type="match status" value="1"/>
</dbReference>
<comment type="subcellular location">
    <subcellularLocation>
        <location evidence="1">Cytoplasm</location>
        <location evidence="1">Cytoskeleton</location>
        <location evidence="1">Cilium axoneme</location>
    </subcellularLocation>
    <subcellularLocation>
        <location evidence="2">Membrane</location>
        <topology evidence="2">Single-pass type I membrane protein</topology>
    </subcellularLocation>
</comment>
<evidence type="ECO:0000256" key="6">
    <source>
        <dbReference type="ARBA" id="ARBA00023136"/>
    </source>
</evidence>
<protein>
    <submittedName>
        <fullName evidence="9">G7979 protein</fullName>
    </submittedName>
</protein>
<name>A0ABP1FZ90_9CHLO</name>
<keyword evidence="3" id="KW-0812">Transmembrane</keyword>
<dbReference type="CDD" id="cd09917">
    <property type="entry name" value="F-box_SF"/>
    <property type="match status" value="1"/>
</dbReference>
<evidence type="ECO:0000256" key="5">
    <source>
        <dbReference type="ARBA" id="ARBA00022989"/>
    </source>
</evidence>
<keyword evidence="6" id="KW-0472">Membrane</keyword>
<comment type="caution">
    <text evidence="9">The sequence shown here is derived from an EMBL/GenBank/DDBJ whole genome shotgun (WGS) entry which is preliminary data.</text>
</comment>
<dbReference type="InterPro" id="IPR036047">
    <property type="entry name" value="F-box-like_dom_sf"/>
</dbReference>
<accession>A0ABP1FZ90</accession>
<evidence type="ECO:0000259" key="8">
    <source>
        <dbReference type="Pfam" id="PF00646"/>
    </source>
</evidence>
<evidence type="ECO:0000256" key="3">
    <source>
        <dbReference type="ARBA" id="ARBA00022692"/>
    </source>
</evidence>
<dbReference type="Pfam" id="PF13516">
    <property type="entry name" value="LRR_6"/>
    <property type="match status" value="1"/>
</dbReference>
<dbReference type="InterPro" id="IPR006553">
    <property type="entry name" value="Leu-rich_rpt_Cys-con_subtyp"/>
</dbReference>
<dbReference type="SUPFAM" id="SSF81383">
    <property type="entry name" value="F-box domain"/>
    <property type="match status" value="1"/>
</dbReference>
<organism evidence="9 10">
    <name type="scientific">Coccomyxa viridis</name>
    <dbReference type="NCBI Taxonomy" id="1274662"/>
    <lineage>
        <taxon>Eukaryota</taxon>
        <taxon>Viridiplantae</taxon>
        <taxon>Chlorophyta</taxon>
        <taxon>core chlorophytes</taxon>
        <taxon>Trebouxiophyceae</taxon>
        <taxon>Trebouxiophyceae incertae sedis</taxon>
        <taxon>Coccomyxaceae</taxon>
        <taxon>Coccomyxa</taxon>
    </lineage>
</organism>